<dbReference type="STRING" id="641691.SAMN05421636_106234"/>
<dbReference type="InterPro" id="IPR014284">
    <property type="entry name" value="RNA_pol_sigma-70_dom"/>
</dbReference>
<dbReference type="InterPro" id="IPR014327">
    <property type="entry name" value="RNA_pol_sigma70_bacteroid"/>
</dbReference>
<keyword evidence="2" id="KW-0805">Transcription regulation</keyword>
<dbReference type="GO" id="GO:0016987">
    <property type="term" value="F:sigma factor activity"/>
    <property type="evidence" value="ECO:0007669"/>
    <property type="project" value="UniProtKB-KW"/>
</dbReference>
<evidence type="ECO:0000313" key="8">
    <source>
        <dbReference type="Proteomes" id="UP000199109"/>
    </source>
</evidence>
<dbReference type="PANTHER" id="PTHR43133:SF46">
    <property type="entry name" value="RNA POLYMERASE SIGMA-70 FACTOR ECF SUBFAMILY"/>
    <property type="match status" value="1"/>
</dbReference>
<evidence type="ECO:0000256" key="3">
    <source>
        <dbReference type="ARBA" id="ARBA00023082"/>
    </source>
</evidence>
<dbReference type="InterPro" id="IPR007627">
    <property type="entry name" value="RNA_pol_sigma70_r2"/>
</dbReference>
<dbReference type="OrthoDB" id="1100095at2"/>
<dbReference type="Proteomes" id="UP000199109">
    <property type="component" value="Unassembled WGS sequence"/>
</dbReference>
<feature type="domain" description="RNA polymerase sigma-70 region 2" evidence="5">
    <location>
        <begin position="21"/>
        <end position="87"/>
    </location>
</feature>
<gene>
    <name evidence="7" type="ORF">SAMN05421636_106234</name>
</gene>
<dbReference type="Pfam" id="PF08281">
    <property type="entry name" value="Sigma70_r4_2"/>
    <property type="match status" value="1"/>
</dbReference>
<dbReference type="NCBIfam" id="TIGR02985">
    <property type="entry name" value="Sig70_bacteroi1"/>
    <property type="match status" value="1"/>
</dbReference>
<dbReference type="SUPFAM" id="SSF88659">
    <property type="entry name" value="Sigma3 and sigma4 domains of RNA polymerase sigma factors"/>
    <property type="match status" value="1"/>
</dbReference>
<evidence type="ECO:0000256" key="4">
    <source>
        <dbReference type="ARBA" id="ARBA00023163"/>
    </source>
</evidence>
<dbReference type="Gene3D" id="1.10.1740.10">
    <property type="match status" value="1"/>
</dbReference>
<evidence type="ECO:0000256" key="2">
    <source>
        <dbReference type="ARBA" id="ARBA00023015"/>
    </source>
</evidence>
<evidence type="ECO:0000259" key="6">
    <source>
        <dbReference type="Pfam" id="PF08281"/>
    </source>
</evidence>
<accession>A0A1G7EL35</accession>
<dbReference type="Pfam" id="PF04542">
    <property type="entry name" value="Sigma70_r2"/>
    <property type="match status" value="1"/>
</dbReference>
<dbReference type="GO" id="GO:0006352">
    <property type="term" value="P:DNA-templated transcription initiation"/>
    <property type="evidence" value="ECO:0007669"/>
    <property type="project" value="InterPro"/>
</dbReference>
<name>A0A1G7EL35_9FLAO</name>
<dbReference type="PANTHER" id="PTHR43133">
    <property type="entry name" value="RNA POLYMERASE ECF-TYPE SIGMA FACTO"/>
    <property type="match status" value="1"/>
</dbReference>
<keyword evidence="8" id="KW-1185">Reference proteome</keyword>
<dbReference type="RefSeq" id="WP_091869440.1">
    <property type="nucleotide sequence ID" value="NZ_FNAO01000006.1"/>
</dbReference>
<dbReference type="EMBL" id="FNAO01000006">
    <property type="protein sequence ID" value="SDE64297.1"/>
    <property type="molecule type" value="Genomic_DNA"/>
</dbReference>
<dbReference type="InterPro" id="IPR013249">
    <property type="entry name" value="RNA_pol_sigma70_r4_t2"/>
</dbReference>
<comment type="similarity">
    <text evidence="1">Belongs to the sigma-70 factor family. ECF subfamily.</text>
</comment>
<evidence type="ECO:0000313" key="7">
    <source>
        <dbReference type="EMBL" id="SDE64297.1"/>
    </source>
</evidence>
<evidence type="ECO:0000256" key="1">
    <source>
        <dbReference type="ARBA" id="ARBA00010641"/>
    </source>
</evidence>
<dbReference type="AlphaFoldDB" id="A0A1G7EL35"/>
<feature type="domain" description="RNA polymerase sigma factor 70 region 4 type 2" evidence="6">
    <location>
        <begin position="117"/>
        <end position="169"/>
    </location>
</feature>
<keyword evidence="4" id="KW-0804">Transcription</keyword>
<protein>
    <submittedName>
        <fullName evidence="7">RNA polymerase sigma-70 factor, ECF subfamily</fullName>
    </submittedName>
</protein>
<evidence type="ECO:0000259" key="5">
    <source>
        <dbReference type="Pfam" id="PF04542"/>
    </source>
</evidence>
<sequence length="178" mass="21416">MKEDTLLKGLQKGNASAYNELFSEYYVWLCNYIFTLSNDRGLSEDIVQETIIHIWEKRKRISVQHSLKNYLFRSCHNRFLAHLRKKKVRFDFLDQIRWDILAEVRIEPEVRQDSKIQKMHRLIDELPPRCREVFVKNKFEKRQYKEIAVDMGISIKTVENQMSKALQFLRENATGFML</sequence>
<dbReference type="InterPro" id="IPR036388">
    <property type="entry name" value="WH-like_DNA-bd_sf"/>
</dbReference>
<dbReference type="InterPro" id="IPR013325">
    <property type="entry name" value="RNA_pol_sigma_r2"/>
</dbReference>
<dbReference type="SUPFAM" id="SSF88946">
    <property type="entry name" value="Sigma2 domain of RNA polymerase sigma factors"/>
    <property type="match status" value="1"/>
</dbReference>
<reference evidence="7 8" key="1">
    <citation type="submission" date="2016-10" db="EMBL/GenBank/DDBJ databases">
        <authorList>
            <person name="de Groot N.N."/>
        </authorList>
    </citation>
    <scope>NUCLEOTIDE SEQUENCE [LARGE SCALE GENOMIC DNA]</scope>
    <source>
        <strain evidence="7 8">DSM 23421</strain>
    </source>
</reference>
<organism evidence="7 8">
    <name type="scientific">Pricia antarctica</name>
    <dbReference type="NCBI Taxonomy" id="641691"/>
    <lineage>
        <taxon>Bacteria</taxon>
        <taxon>Pseudomonadati</taxon>
        <taxon>Bacteroidota</taxon>
        <taxon>Flavobacteriia</taxon>
        <taxon>Flavobacteriales</taxon>
        <taxon>Flavobacteriaceae</taxon>
        <taxon>Pricia</taxon>
    </lineage>
</organism>
<dbReference type="InterPro" id="IPR039425">
    <property type="entry name" value="RNA_pol_sigma-70-like"/>
</dbReference>
<dbReference type="InterPro" id="IPR013324">
    <property type="entry name" value="RNA_pol_sigma_r3/r4-like"/>
</dbReference>
<dbReference type="NCBIfam" id="TIGR02937">
    <property type="entry name" value="sigma70-ECF"/>
    <property type="match status" value="1"/>
</dbReference>
<dbReference type="Gene3D" id="1.10.10.10">
    <property type="entry name" value="Winged helix-like DNA-binding domain superfamily/Winged helix DNA-binding domain"/>
    <property type="match status" value="1"/>
</dbReference>
<proteinExistence type="inferred from homology"/>
<dbReference type="CDD" id="cd06171">
    <property type="entry name" value="Sigma70_r4"/>
    <property type="match status" value="1"/>
</dbReference>
<dbReference type="GO" id="GO:0003677">
    <property type="term" value="F:DNA binding"/>
    <property type="evidence" value="ECO:0007669"/>
    <property type="project" value="InterPro"/>
</dbReference>
<keyword evidence="3" id="KW-0731">Sigma factor</keyword>